<evidence type="ECO:0000313" key="4">
    <source>
        <dbReference type="Ensembl" id="ENSXETP00000118111"/>
    </source>
</evidence>
<dbReference type="InterPro" id="IPR011990">
    <property type="entry name" value="TPR-like_helical_dom_sf"/>
</dbReference>
<dbReference type="PROSITE" id="PS50293">
    <property type="entry name" value="TPR_REGION"/>
    <property type="match status" value="1"/>
</dbReference>
<proteinExistence type="predicted"/>
<dbReference type="Xenbase" id="XB-GENE-955705">
    <property type="gene designation" value="ttc12"/>
</dbReference>
<feature type="repeat" description="TPR" evidence="3">
    <location>
        <begin position="181"/>
        <end position="214"/>
    </location>
</feature>
<sequence length="748" mass="83112">MPTKDNLESFLKNIDEITDIIQDLNSSDESHRQEAFLKADKRLALLKNKDNDDGIRTTANRTVINTSPEGMCASGSTYHANKDSRLMQENVLEHLEKDAKERAERRKENTAMANALKELGNKAFSKGDYETAVKCYSEGVEKLRDMQVLYTNRAQAFIKLEKYENAISDCQWALKCNEKCAKAYVHMGKAYLGLKEYSEARKCYLKLLDVDPNLEKLVKDYINTVDLQEANFKQEQVALEELKVAKEDAVSVTQLLQKLSKADQIALYYSGGIRLLTEVVKDCTGQTLFRMNSGFSIIGENKIILRSLDTVQAEADQIDLCESSLNLWKTVCCGNGVKHLSTSLIPNQWLVSNMLLPNSLDVALSAPKPAENQRLFFNNNSVVEKIPSLLSSQVPEIQSKTLALVGVFTDSDYGRSLLVQSMNPHSLLQILLECVRLSDGRASTAMEILQSLSQDEKVKNYMRTNFSSATLPCFILILRTSKVVNREVVLHCIGLLGHLIEDGNIRGQVSESPECWDACMLFLDECSLLAAEEEQRQVLSAILGLMFNLSLEINSAIQERGIAITNKCMNLLNIKDGQVLMRCVGILSRVVPQCPAAVEQVVQRGIIKKLVKLLKAGGKRTSVFAAKVLAVCTKVDSVAKKDMIKYDKQFSTLLSLLHSEDETIVGNISLCLGNCFEVPGAAASLLQTDILKLLLTHAGGDAQTTKVQQNAAIALGKLCTAEPRYMTQLRQLNGIEILHSCMKYMKSL</sequence>
<dbReference type="Gene3D" id="1.25.40.10">
    <property type="entry name" value="Tetratricopeptide repeat domain"/>
    <property type="match status" value="1"/>
</dbReference>
<gene>
    <name evidence="4" type="primary">ttc12</name>
</gene>
<name>A0A803KCJ2_XENTR</name>
<dbReference type="SUPFAM" id="SSF48452">
    <property type="entry name" value="TPR-like"/>
    <property type="match status" value="1"/>
</dbReference>
<keyword evidence="1" id="KW-0677">Repeat</keyword>
<dbReference type="Bgee" id="ENSXETG00000011664">
    <property type="expression patterns" value="Expressed in mesonephros and 5 other cell types or tissues"/>
</dbReference>
<dbReference type="Pfam" id="PF07719">
    <property type="entry name" value="TPR_2"/>
    <property type="match status" value="1"/>
</dbReference>
<dbReference type="Gene3D" id="1.25.10.10">
    <property type="entry name" value="Leucine-rich Repeat Variant"/>
    <property type="match status" value="2"/>
</dbReference>
<reference evidence="4" key="1">
    <citation type="journal article" date="2010" name="Science">
        <title>The genome of the Western clawed frog Xenopus tropicalis.</title>
        <authorList>
            <person name="Hellsten U."/>
            <person name="Harland R.M."/>
            <person name="Gilchrist M.J."/>
            <person name="Hendrix D."/>
            <person name="Jurka J."/>
            <person name="Kapitonov V."/>
            <person name="Ovcharenko I."/>
            <person name="Putnam N.H."/>
            <person name="Shu S."/>
            <person name="Taher L."/>
            <person name="Blitz I.L."/>
            <person name="Blumberg B."/>
            <person name="Dichmann D.S."/>
            <person name="Dubchak I."/>
            <person name="Amaya E."/>
            <person name="Detter J.C."/>
            <person name="Fletcher R."/>
            <person name="Gerhard D.S."/>
            <person name="Goodstein D."/>
            <person name="Graves T."/>
            <person name="Grigoriev I.V."/>
            <person name="Grimwood J."/>
            <person name="Kawashima T."/>
            <person name="Lindquist E."/>
            <person name="Lucas S.M."/>
            <person name="Mead P.E."/>
            <person name="Mitros T."/>
            <person name="Ogino H."/>
            <person name="Ohta Y."/>
            <person name="Poliakov A.V."/>
            <person name="Pollet N."/>
            <person name="Robert J."/>
            <person name="Salamov A."/>
            <person name="Sater A.K."/>
            <person name="Schmutz J."/>
            <person name="Terry A."/>
            <person name="Vize P.D."/>
            <person name="Warren W.C."/>
            <person name="Wells D."/>
            <person name="Wills A."/>
            <person name="Wilson R.K."/>
            <person name="Zimmerman L.B."/>
            <person name="Zorn A.M."/>
            <person name="Grainger R."/>
            <person name="Grammer T."/>
            <person name="Khokha M.K."/>
            <person name="Richardson P.M."/>
            <person name="Rokhsar D.S."/>
        </authorList>
    </citation>
    <scope>NUCLEOTIDE SEQUENCE [LARGE SCALE GENOMIC DNA]</scope>
    <source>
        <strain evidence="4">Nigerian</strain>
    </source>
</reference>
<dbReference type="PANTHER" id="PTHR46540:SF1">
    <property type="entry name" value="TETRATRICOPEPTIDE REPEAT PROTEIN 12"/>
    <property type="match status" value="1"/>
</dbReference>
<dbReference type="InterPro" id="IPR011989">
    <property type="entry name" value="ARM-like"/>
</dbReference>
<protein>
    <submittedName>
        <fullName evidence="4">Tetratricopeptide repeat domain 12</fullName>
    </submittedName>
</protein>
<dbReference type="SUPFAM" id="SSF48371">
    <property type="entry name" value="ARM repeat"/>
    <property type="match status" value="1"/>
</dbReference>
<organism evidence="4">
    <name type="scientific">Xenopus tropicalis</name>
    <name type="common">Western clawed frog</name>
    <name type="synonym">Silurana tropicalis</name>
    <dbReference type="NCBI Taxonomy" id="8364"/>
    <lineage>
        <taxon>Eukaryota</taxon>
        <taxon>Metazoa</taxon>
        <taxon>Chordata</taxon>
        <taxon>Craniata</taxon>
        <taxon>Vertebrata</taxon>
        <taxon>Euteleostomi</taxon>
        <taxon>Amphibia</taxon>
        <taxon>Batrachia</taxon>
        <taxon>Anura</taxon>
        <taxon>Pipoidea</taxon>
        <taxon>Pipidae</taxon>
        <taxon>Xenopodinae</taxon>
        <taxon>Xenopus</taxon>
        <taxon>Silurana</taxon>
    </lineage>
</organism>
<evidence type="ECO:0000256" key="2">
    <source>
        <dbReference type="ARBA" id="ARBA00022803"/>
    </source>
</evidence>
<keyword evidence="2 3" id="KW-0802">TPR repeat</keyword>
<accession>A0A803KCJ2</accession>
<dbReference type="SMART" id="SM00028">
    <property type="entry name" value="TPR"/>
    <property type="match status" value="3"/>
</dbReference>
<dbReference type="InterPro" id="IPR013105">
    <property type="entry name" value="TPR_2"/>
</dbReference>
<dbReference type="InterPro" id="IPR043195">
    <property type="entry name" value="TTC12"/>
</dbReference>
<dbReference type="Ensembl" id="ENSXETT00000119306">
    <property type="protein sequence ID" value="ENSXETP00000118111"/>
    <property type="gene ID" value="ENSXETG00000011664"/>
</dbReference>
<dbReference type="InterPro" id="IPR019734">
    <property type="entry name" value="TPR_rpt"/>
</dbReference>
<reference evidence="4" key="2">
    <citation type="submission" date="2021-03" db="UniProtKB">
        <authorList>
            <consortium name="Ensembl"/>
        </authorList>
    </citation>
    <scope>IDENTIFICATION</scope>
</reference>
<dbReference type="PANTHER" id="PTHR46540">
    <property type="entry name" value="TETRATRICOPEPTIDE REPEAT PROTEIN 12"/>
    <property type="match status" value="1"/>
</dbReference>
<dbReference type="PROSITE" id="PS50005">
    <property type="entry name" value="TPR"/>
    <property type="match status" value="1"/>
</dbReference>
<dbReference type="GeneTree" id="ENSGT00940000164257"/>
<dbReference type="InterPro" id="IPR016024">
    <property type="entry name" value="ARM-type_fold"/>
</dbReference>
<evidence type="ECO:0000256" key="1">
    <source>
        <dbReference type="ARBA" id="ARBA00022737"/>
    </source>
</evidence>
<evidence type="ECO:0000256" key="3">
    <source>
        <dbReference type="PROSITE-ProRule" id="PRU00339"/>
    </source>
</evidence>
<dbReference type="AlphaFoldDB" id="A0A803KCJ2"/>